<organism evidence="5 6">
    <name type="scientific">Tistrella bauzanensis</name>
    <dbReference type="NCBI Taxonomy" id="657419"/>
    <lineage>
        <taxon>Bacteria</taxon>
        <taxon>Pseudomonadati</taxon>
        <taxon>Pseudomonadota</taxon>
        <taxon>Alphaproteobacteria</taxon>
        <taxon>Geminicoccales</taxon>
        <taxon>Geminicoccaceae</taxon>
        <taxon>Tistrella</taxon>
    </lineage>
</organism>
<dbReference type="EMBL" id="BMDZ01000020">
    <property type="protein sequence ID" value="GGB38784.1"/>
    <property type="molecule type" value="Genomic_DNA"/>
</dbReference>
<evidence type="ECO:0000259" key="4">
    <source>
        <dbReference type="PROSITE" id="PS50995"/>
    </source>
</evidence>
<keyword evidence="1" id="KW-0805">Transcription regulation</keyword>
<evidence type="ECO:0000256" key="1">
    <source>
        <dbReference type="ARBA" id="ARBA00023015"/>
    </source>
</evidence>
<dbReference type="PRINTS" id="PR00598">
    <property type="entry name" value="HTHMARR"/>
</dbReference>
<protein>
    <recommendedName>
        <fullName evidence="4">HTH marR-type domain-containing protein</fullName>
    </recommendedName>
</protein>
<dbReference type="InterPro" id="IPR023187">
    <property type="entry name" value="Tscrpt_reg_MarR-type_CS"/>
</dbReference>
<dbReference type="InterPro" id="IPR036390">
    <property type="entry name" value="WH_DNA-bd_sf"/>
</dbReference>
<dbReference type="PROSITE" id="PS01117">
    <property type="entry name" value="HTH_MARR_1"/>
    <property type="match status" value="1"/>
</dbReference>
<dbReference type="SMART" id="SM00347">
    <property type="entry name" value="HTH_MARR"/>
    <property type="match status" value="1"/>
</dbReference>
<evidence type="ECO:0000313" key="5">
    <source>
        <dbReference type="EMBL" id="GGB38784.1"/>
    </source>
</evidence>
<keyword evidence="3" id="KW-0804">Transcription</keyword>
<dbReference type="SUPFAM" id="SSF46785">
    <property type="entry name" value="Winged helix' DNA-binding domain"/>
    <property type="match status" value="1"/>
</dbReference>
<keyword evidence="6" id="KW-1185">Reference proteome</keyword>
<dbReference type="PROSITE" id="PS50995">
    <property type="entry name" value="HTH_MARR_2"/>
    <property type="match status" value="1"/>
</dbReference>
<dbReference type="PANTHER" id="PTHR42756">
    <property type="entry name" value="TRANSCRIPTIONAL REGULATOR, MARR"/>
    <property type="match status" value="1"/>
</dbReference>
<sequence length="150" mass="15971">MPASKPPRLIHLLAAANRRVMAIAEAGLADLSLTPSQSAALFVLGERGRISVTELGQVLDLSQSSASTLVQKLEAAGLVSRSADPADRRAVTLMLTFEGDEMRRVTARRANDLNRRMAAGLSAEALAVIAQWLATVATDPVDPEQETTRP</sequence>
<keyword evidence="2" id="KW-0238">DNA-binding</keyword>
<evidence type="ECO:0000256" key="3">
    <source>
        <dbReference type="ARBA" id="ARBA00023163"/>
    </source>
</evidence>
<evidence type="ECO:0000256" key="2">
    <source>
        <dbReference type="ARBA" id="ARBA00023125"/>
    </source>
</evidence>
<dbReference type="InterPro" id="IPR036388">
    <property type="entry name" value="WH-like_DNA-bd_sf"/>
</dbReference>
<accession>A0ABQ1IG12</accession>
<gene>
    <name evidence="5" type="ORF">GCM10011505_20450</name>
</gene>
<dbReference type="Proteomes" id="UP000603352">
    <property type="component" value="Unassembled WGS sequence"/>
</dbReference>
<feature type="domain" description="HTH marR-type" evidence="4">
    <location>
        <begin position="6"/>
        <end position="138"/>
    </location>
</feature>
<dbReference type="Pfam" id="PF12802">
    <property type="entry name" value="MarR_2"/>
    <property type="match status" value="1"/>
</dbReference>
<dbReference type="Gene3D" id="1.10.10.10">
    <property type="entry name" value="Winged helix-like DNA-binding domain superfamily/Winged helix DNA-binding domain"/>
    <property type="match status" value="1"/>
</dbReference>
<dbReference type="PANTHER" id="PTHR42756:SF1">
    <property type="entry name" value="TRANSCRIPTIONAL REPRESSOR OF EMRAB OPERON"/>
    <property type="match status" value="1"/>
</dbReference>
<proteinExistence type="predicted"/>
<evidence type="ECO:0000313" key="6">
    <source>
        <dbReference type="Proteomes" id="UP000603352"/>
    </source>
</evidence>
<comment type="caution">
    <text evidence="5">The sequence shown here is derived from an EMBL/GenBank/DDBJ whole genome shotgun (WGS) entry which is preliminary data.</text>
</comment>
<reference evidence="6" key="1">
    <citation type="journal article" date="2019" name="Int. J. Syst. Evol. Microbiol.">
        <title>The Global Catalogue of Microorganisms (GCM) 10K type strain sequencing project: providing services to taxonomists for standard genome sequencing and annotation.</title>
        <authorList>
            <consortium name="The Broad Institute Genomics Platform"/>
            <consortium name="The Broad Institute Genome Sequencing Center for Infectious Disease"/>
            <person name="Wu L."/>
            <person name="Ma J."/>
        </authorList>
    </citation>
    <scope>NUCLEOTIDE SEQUENCE [LARGE SCALE GENOMIC DNA]</scope>
    <source>
        <strain evidence="6">CGMCC 1.10188</strain>
    </source>
</reference>
<dbReference type="InterPro" id="IPR000835">
    <property type="entry name" value="HTH_MarR-typ"/>
</dbReference>
<name>A0ABQ1IG12_9PROT</name>
<dbReference type="RefSeq" id="WP_188577441.1">
    <property type="nucleotide sequence ID" value="NZ_BMDZ01000020.1"/>
</dbReference>